<evidence type="ECO:0000313" key="2">
    <source>
        <dbReference type="Proteomes" id="UP001497535"/>
    </source>
</evidence>
<protein>
    <submittedName>
        <fullName evidence="1">Uncharacterized protein</fullName>
    </submittedName>
</protein>
<reference evidence="1" key="1">
    <citation type="submission" date="2023-11" db="EMBL/GenBank/DDBJ databases">
        <authorList>
            <person name="Poullet M."/>
        </authorList>
    </citation>
    <scope>NUCLEOTIDE SEQUENCE</scope>
    <source>
        <strain evidence="1">E1834</strain>
    </source>
</reference>
<accession>A0ACB0Z3A7</accession>
<keyword evidence="2" id="KW-1185">Reference proteome</keyword>
<gene>
    <name evidence="1" type="ORF">MENTE1834_LOCUS20122</name>
</gene>
<organism evidence="1 2">
    <name type="scientific">Meloidogyne enterolobii</name>
    <name type="common">Root-knot nematode worm</name>
    <name type="synonym">Meloidogyne mayaguensis</name>
    <dbReference type="NCBI Taxonomy" id="390850"/>
    <lineage>
        <taxon>Eukaryota</taxon>
        <taxon>Metazoa</taxon>
        <taxon>Ecdysozoa</taxon>
        <taxon>Nematoda</taxon>
        <taxon>Chromadorea</taxon>
        <taxon>Rhabditida</taxon>
        <taxon>Tylenchina</taxon>
        <taxon>Tylenchomorpha</taxon>
        <taxon>Tylenchoidea</taxon>
        <taxon>Meloidogynidae</taxon>
        <taxon>Meloidogyninae</taxon>
        <taxon>Meloidogyne</taxon>
    </lineage>
</organism>
<dbReference type="EMBL" id="CAVMJV010000023">
    <property type="protein sequence ID" value="CAK5073451.1"/>
    <property type="molecule type" value="Genomic_DNA"/>
</dbReference>
<name>A0ACB0Z3A7_MELEN</name>
<sequence>MKKPLATTKKAKRQRIKTQRKFSKSARRGKLRKYAKDKIIEVRQARQSKSNGRFDKIRNDWLRDREMRQNDSDSNYSDNEEEEYKEIVKQQKEEEEDENEEMDMEEIKKHFLSFGGFEEEKEMLLPIKIGGKLINRVKMDVEEEVEDDGEIEEGMEMKLNMEEEEKERGKASFPNLTNLDDQQLKELYTKLIEEAKIKIPTNAELIIADPNENISKFRILLKMAFGEDLTPLIREDIQKLATATLSEVFVNILPGYKIHTLTDVEKGQKMKKETKRLASFEQLLLQYYVKYLKFCEKTANSWKFLFLIKLKIFLIFKELFSTKIDQNNLSFSAQFGILCGKCLCLLLEKCSHFNYASNIISCLARLSLCKCKNLLDSICSAFSTMFADDCSLQISLNGVKAISKLVEKKKAYVPAQLISTLLFLNIKEIDRDGTETKRLKKEKLIKKKQMANKKRRKLDKQIGKLENELLEAIESKTFSTKLQISTQIMHNVFLIYFKILKRMPQTELLSPVLQGLSKFVHLISIDFYDDLMQHLGRLVEQKQLKVTETLNCIHTASHIFTGEGQATIEVDLQKFYKALYNVMPNICFQPEEVLLLIESIQLLLIKRRKSVSIKKAASFIKRLALIIVGINLIDENCAAGLLLILRRIFLIFPSLKPMIGNGPNNEEEEDFIVDNGQYRPDCSDPDYSNSVGTSIKGELELILKNQNNQLTKMLVLHLLNGLNLTGKYKLDVKWSSMEPSELFNKTLKNDDEKNKNERRKLKKEFFEKLENFAKKIKSKNSKLQGFGSSNFCSTLNCFIEANNKNC</sequence>
<evidence type="ECO:0000313" key="1">
    <source>
        <dbReference type="EMBL" id="CAK5073451.1"/>
    </source>
</evidence>
<dbReference type="Proteomes" id="UP001497535">
    <property type="component" value="Unassembled WGS sequence"/>
</dbReference>
<proteinExistence type="predicted"/>
<comment type="caution">
    <text evidence="1">The sequence shown here is derived from an EMBL/GenBank/DDBJ whole genome shotgun (WGS) entry which is preliminary data.</text>
</comment>